<protein>
    <submittedName>
        <fullName evidence="1">Uncharacterized protein</fullName>
    </submittedName>
</protein>
<sequence>NDCVKHNKRKHQPIRRAVVRSGVTQFVVFCIGARANAPTTDGSSQQIQSWRLRERFPSRVRCWTHYSPNSLYEARFHVGGWSRSEIWKKKNLL</sequence>
<dbReference type="AlphaFoldDB" id="A0AAG5DMP7"/>
<name>A0AAG5DMP7_ANOAO</name>
<keyword evidence="2" id="KW-1185">Reference proteome</keyword>
<organism evidence="1 2">
    <name type="scientific">Anopheles atroparvus</name>
    <name type="common">European mosquito</name>
    <dbReference type="NCBI Taxonomy" id="41427"/>
    <lineage>
        <taxon>Eukaryota</taxon>
        <taxon>Metazoa</taxon>
        <taxon>Ecdysozoa</taxon>
        <taxon>Arthropoda</taxon>
        <taxon>Hexapoda</taxon>
        <taxon>Insecta</taxon>
        <taxon>Pterygota</taxon>
        <taxon>Neoptera</taxon>
        <taxon>Endopterygota</taxon>
        <taxon>Diptera</taxon>
        <taxon>Nematocera</taxon>
        <taxon>Culicoidea</taxon>
        <taxon>Culicidae</taxon>
        <taxon>Anophelinae</taxon>
        <taxon>Anopheles</taxon>
    </lineage>
</organism>
<evidence type="ECO:0000313" key="2">
    <source>
        <dbReference type="Proteomes" id="UP000075880"/>
    </source>
</evidence>
<evidence type="ECO:0000313" key="1">
    <source>
        <dbReference type="EnsemblMetazoa" id="ENSAATROPP012597"/>
    </source>
</evidence>
<proteinExistence type="predicted"/>
<accession>A0AAG5DMP7</accession>
<dbReference type="Proteomes" id="UP000075880">
    <property type="component" value="Unassembled WGS sequence"/>
</dbReference>
<reference evidence="1" key="1">
    <citation type="submission" date="2024-04" db="UniProtKB">
        <authorList>
            <consortium name="EnsemblMetazoa"/>
        </authorList>
    </citation>
    <scope>IDENTIFICATION</scope>
    <source>
        <strain evidence="1">EBRO</strain>
    </source>
</reference>
<dbReference type="EnsemblMetazoa" id="ENSAATROPT013833">
    <property type="protein sequence ID" value="ENSAATROPP012597"/>
    <property type="gene ID" value="ENSAATROPG011226"/>
</dbReference>